<dbReference type="GO" id="GO:0006284">
    <property type="term" value="P:base-excision repair"/>
    <property type="evidence" value="ECO:0007669"/>
    <property type="project" value="InterPro"/>
</dbReference>
<evidence type="ECO:0000256" key="1">
    <source>
        <dbReference type="ARBA" id="ARBA00001668"/>
    </source>
</evidence>
<dbReference type="InterPro" id="IPR035937">
    <property type="entry name" value="FPG_N"/>
</dbReference>
<dbReference type="PROSITE" id="PS51066">
    <property type="entry name" value="ZF_FPG_2"/>
    <property type="match status" value="1"/>
</dbReference>
<dbReference type="NCBIfam" id="NF002211">
    <property type="entry name" value="PRK01103.1"/>
    <property type="match status" value="1"/>
</dbReference>
<keyword evidence="10 15" id="KW-0234">DNA repair</keyword>
<dbReference type="EMBL" id="CP003746">
    <property type="protein sequence ID" value="AFU99724.1"/>
    <property type="molecule type" value="Genomic_DNA"/>
</dbReference>
<name>K4KKR5_SIMAS</name>
<evidence type="ECO:0000256" key="13">
    <source>
        <dbReference type="ARBA" id="ARBA00023295"/>
    </source>
</evidence>
<evidence type="ECO:0000313" key="19">
    <source>
        <dbReference type="Proteomes" id="UP000000466"/>
    </source>
</evidence>
<dbReference type="Pfam" id="PF01149">
    <property type="entry name" value="Fapy_DNA_glyco"/>
    <property type="match status" value="1"/>
</dbReference>
<feature type="binding site" evidence="15">
    <location>
        <position position="152"/>
    </location>
    <ligand>
        <name>DNA</name>
        <dbReference type="ChEBI" id="CHEBI:16991"/>
    </ligand>
</feature>
<dbReference type="SMART" id="SM00898">
    <property type="entry name" value="Fapy_DNA_glyco"/>
    <property type="match status" value="1"/>
</dbReference>
<keyword evidence="4 15" id="KW-0479">Metal-binding</keyword>
<evidence type="ECO:0000256" key="7">
    <source>
        <dbReference type="ARBA" id="ARBA00022801"/>
    </source>
</evidence>
<comment type="function">
    <text evidence="15">Involved in base excision repair of DNA damaged by oxidation or by mutagenic agents. Acts as DNA glycosylase that recognizes and removes damaged bases. Has a preference for oxidized purines, such as 7,8-dihydro-8-oxoguanine (8-oxoG). Has AP (apurinic/apyrimidinic) lyase activity and introduces nicks in the DNA strand. Cleaves the DNA backbone by beta-delta elimination to generate a single-strand break at the site of the removed base with both 3'- and 5'-phosphates.</text>
</comment>
<dbReference type="GO" id="GO:0003684">
    <property type="term" value="F:damaged DNA binding"/>
    <property type="evidence" value="ECO:0007669"/>
    <property type="project" value="InterPro"/>
</dbReference>
<keyword evidence="8 15" id="KW-0862">Zinc</keyword>
<dbReference type="InterPro" id="IPR010979">
    <property type="entry name" value="Ribosomal_uS13-like_H2TH"/>
</dbReference>
<organism evidence="18 19">
    <name type="scientific">Simiduia agarivorans (strain DSM 21679 / JCM 13881 / BCRC 17597 / SA1)</name>
    <dbReference type="NCBI Taxonomy" id="1117647"/>
    <lineage>
        <taxon>Bacteria</taxon>
        <taxon>Pseudomonadati</taxon>
        <taxon>Pseudomonadota</taxon>
        <taxon>Gammaproteobacteria</taxon>
        <taxon>Cellvibrionales</taxon>
        <taxon>Cellvibrionaceae</taxon>
        <taxon>Simiduia</taxon>
    </lineage>
</organism>
<dbReference type="FunFam" id="3.20.190.10:FF:000001">
    <property type="entry name" value="Formamidopyrimidine-DNA glycosylase"/>
    <property type="match status" value="1"/>
</dbReference>
<dbReference type="CDD" id="cd08966">
    <property type="entry name" value="EcFpg-like_N"/>
    <property type="match status" value="1"/>
</dbReference>
<protein>
    <recommendedName>
        <fullName evidence="15">Formamidopyrimidine-DNA glycosylase</fullName>
        <shortName evidence="15">Fapy-DNA glycosylase</shortName>
        <ecNumber evidence="15">3.2.2.23</ecNumber>
    </recommendedName>
    <alternativeName>
        <fullName evidence="15">DNA-(apurinic or apyrimidinic site) lyase MutM</fullName>
        <shortName evidence="15">AP lyase MutM</shortName>
        <ecNumber evidence="15">4.2.99.18</ecNumber>
    </alternativeName>
</protein>
<dbReference type="PROSITE" id="PS01242">
    <property type="entry name" value="ZF_FPG_1"/>
    <property type="match status" value="1"/>
</dbReference>
<dbReference type="InterPro" id="IPR015886">
    <property type="entry name" value="H2TH_FPG"/>
</dbReference>
<evidence type="ECO:0000313" key="18">
    <source>
        <dbReference type="EMBL" id="AFU99724.1"/>
    </source>
</evidence>
<sequence>MPELPEVETTRAGIAPHIQRKKVKTLVVRNPALRWPVPDDLAARVTGQTLLDVSRRGKYLLLRFKAGHLLIHLGMSGSLRIIQATEPPGYHDHVDLVLSGDRALRFHDPRRFGCWLWAEGDVNAHKLLASLGPEPLSDAFDADYLYTACRGKKANIKNVIMDSHVVVGVGNIYANEALFLAGIRPRRAAGSLTRAQTEGLVSHIKAVLARAIESGGTTLRDFVGGDGKPGYFQQTLMVYGRGGEACKLCHTLLKEVRVNNRATVYCAQCQT</sequence>
<evidence type="ECO:0000259" key="16">
    <source>
        <dbReference type="PROSITE" id="PS51066"/>
    </source>
</evidence>
<dbReference type="GO" id="GO:0034039">
    <property type="term" value="F:8-oxo-7,8-dihydroguanine DNA N-glycosylase activity"/>
    <property type="evidence" value="ECO:0007669"/>
    <property type="project" value="TreeGrafter"/>
</dbReference>
<comment type="cofactor">
    <cofactor evidence="15">
        <name>Zn(2+)</name>
        <dbReference type="ChEBI" id="CHEBI:29105"/>
    </cofactor>
    <text evidence="15">Binds 1 zinc ion per subunit.</text>
</comment>
<evidence type="ECO:0000256" key="14">
    <source>
        <dbReference type="ARBA" id="ARBA00044632"/>
    </source>
</evidence>
<dbReference type="Gene3D" id="1.10.8.50">
    <property type="match status" value="1"/>
</dbReference>
<feature type="binding site" evidence="15">
    <location>
        <position position="91"/>
    </location>
    <ligand>
        <name>DNA</name>
        <dbReference type="ChEBI" id="CHEBI:16991"/>
    </ligand>
</feature>
<evidence type="ECO:0000256" key="12">
    <source>
        <dbReference type="ARBA" id="ARBA00023268"/>
    </source>
</evidence>
<dbReference type="SUPFAM" id="SSF57716">
    <property type="entry name" value="Glucocorticoid receptor-like (DNA-binding domain)"/>
    <property type="match status" value="1"/>
</dbReference>
<evidence type="ECO:0000256" key="3">
    <source>
        <dbReference type="ARBA" id="ARBA00011245"/>
    </source>
</evidence>
<proteinExistence type="inferred from homology"/>
<dbReference type="InterPro" id="IPR012319">
    <property type="entry name" value="FPG_cat"/>
</dbReference>
<keyword evidence="7 15" id="KW-0378">Hydrolase</keyword>
<feature type="domain" description="Formamidopyrimidine-DNA glycosylase catalytic" evidence="17">
    <location>
        <begin position="2"/>
        <end position="113"/>
    </location>
</feature>
<evidence type="ECO:0000256" key="15">
    <source>
        <dbReference type="HAMAP-Rule" id="MF_00103"/>
    </source>
</evidence>
<dbReference type="PROSITE" id="PS51068">
    <property type="entry name" value="FPG_CAT"/>
    <property type="match status" value="1"/>
</dbReference>
<dbReference type="HOGENOM" id="CLU_038423_1_1_6"/>
<dbReference type="InterPro" id="IPR015887">
    <property type="entry name" value="DNA_glyclase_Znf_dom_DNA_BS"/>
</dbReference>
<keyword evidence="12 15" id="KW-0511">Multifunctional enzyme</keyword>
<evidence type="ECO:0000256" key="2">
    <source>
        <dbReference type="ARBA" id="ARBA00009409"/>
    </source>
</evidence>
<evidence type="ECO:0000256" key="6">
    <source>
        <dbReference type="ARBA" id="ARBA00022771"/>
    </source>
</evidence>
<dbReference type="FunFam" id="1.10.8.50:FF:000003">
    <property type="entry name" value="Formamidopyrimidine-DNA glycosylase"/>
    <property type="match status" value="1"/>
</dbReference>
<dbReference type="AlphaFoldDB" id="K4KKR5"/>
<feature type="binding site" evidence="15">
    <location>
        <position position="110"/>
    </location>
    <ligand>
        <name>DNA</name>
        <dbReference type="ChEBI" id="CHEBI:16991"/>
    </ligand>
</feature>
<comment type="catalytic activity">
    <reaction evidence="1 15">
        <text>Hydrolysis of DNA containing ring-opened 7-methylguanine residues, releasing 2,6-diamino-4-hydroxy-5-(N-methyl)formamidopyrimidine.</text>
        <dbReference type="EC" id="3.2.2.23"/>
    </reaction>
</comment>
<feature type="active site" description="Proton donor" evidence="15">
    <location>
        <position position="3"/>
    </location>
</feature>
<dbReference type="HAMAP" id="MF_00103">
    <property type="entry name" value="Fapy_DNA_glycosyl"/>
    <property type="match status" value="1"/>
</dbReference>
<evidence type="ECO:0000256" key="9">
    <source>
        <dbReference type="ARBA" id="ARBA00023125"/>
    </source>
</evidence>
<evidence type="ECO:0000256" key="4">
    <source>
        <dbReference type="ARBA" id="ARBA00022723"/>
    </source>
</evidence>
<comment type="similarity">
    <text evidence="2 15">Belongs to the FPG family.</text>
</comment>
<evidence type="ECO:0000259" key="17">
    <source>
        <dbReference type="PROSITE" id="PS51068"/>
    </source>
</evidence>
<evidence type="ECO:0000256" key="10">
    <source>
        <dbReference type="ARBA" id="ARBA00023204"/>
    </source>
</evidence>
<reference evidence="18 19" key="1">
    <citation type="journal article" date="2013" name="Genome Announc.">
        <title>Complete genome sequence of Simiduia agarivorans SA1(T), a marine bacterium able to degrade a variety of polysaccharides.</title>
        <authorList>
            <person name="Lin S.Y."/>
            <person name="Shieh W.Y."/>
            <person name="Chen J.S."/>
            <person name="Tang S.L."/>
        </authorList>
    </citation>
    <scope>NUCLEOTIDE SEQUENCE [LARGE SCALE GENOMIC DNA]</scope>
    <source>
        <strain evidence="19">DSM 21679 / JCM 13881 / BCRC 17597 / SA1</strain>
    </source>
</reference>
<dbReference type="SUPFAM" id="SSF81624">
    <property type="entry name" value="N-terminal domain of MutM-like DNA repair proteins"/>
    <property type="match status" value="1"/>
</dbReference>
<gene>
    <name evidence="15" type="primary">mutM</name>
    <name evidence="15" type="synonym">fpg</name>
    <name evidence="18" type="ordered locus">M5M_12860</name>
</gene>
<keyword evidence="11 15" id="KW-0456">Lyase</keyword>
<comment type="catalytic activity">
    <reaction evidence="14 15">
        <text>2'-deoxyribonucleotide-(2'-deoxyribose 5'-phosphate)-2'-deoxyribonucleotide-DNA = a 3'-end 2'-deoxyribonucleotide-(2,3-dehydro-2,3-deoxyribose 5'-phosphate)-DNA + a 5'-end 5'-phospho-2'-deoxyribonucleoside-DNA + H(+)</text>
        <dbReference type="Rhea" id="RHEA:66592"/>
        <dbReference type="Rhea" id="RHEA-COMP:13180"/>
        <dbReference type="Rhea" id="RHEA-COMP:16897"/>
        <dbReference type="Rhea" id="RHEA-COMP:17067"/>
        <dbReference type="ChEBI" id="CHEBI:15378"/>
        <dbReference type="ChEBI" id="CHEBI:136412"/>
        <dbReference type="ChEBI" id="CHEBI:157695"/>
        <dbReference type="ChEBI" id="CHEBI:167181"/>
        <dbReference type="EC" id="4.2.99.18"/>
    </reaction>
</comment>
<feature type="domain" description="FPG-type" evidence="16">
    <location>
        <begin position="237"/>
        <end position="271"/>
    </location>
</feature>
<keyword evidence="19" id="KW-1185">Reference proteome</keyword>
<dbReference type="PANTHER" id="PTHR22993:SF9">
    <property type="entry name" value="FORMAMIDOPYRIMIDINE-DNA GLYCOSYLASE"/>
    <property type="match status" value="1"/>
</dbReference>
<dbReference type="EC" id="4.2.99.18" evidence="15"/>
<dbReference type="eggNOG" id="COG0266">
    <property type="taxonomic scope" value="Bacteria"/>
</dbReference>
<evidence type="ECO:0000256" key="8">
    <source>
        <dbReference type="ARBA" id="ARBA00022833"/>
    </source>
</evidence>
<dbReference type="Proteomes" id="UP000000466">
    <property type="component" value="Chromosome"/>
</dbReference>
<dbReference type="SUPFAM" id="SSF46946">
    <property type="entry name" value="S13-like H2TH domain"/>
    <property type="match status" value="1"/>
</dbReference>
<keyword evidence="9 15" id="KW-0238">DNA-binding</keyword>
<dbReference type="NCBIfam" id="TIGR00577">
    <property type="entry name" value="fpg"/>
    <property type="match status" value="1"/>
</dbReference>
<dbReference type="Gene3D" id="3.20.190.10">
    <property type="entry name" value="MutM-like, N-terminal"/>
    <property type="match status" value="1"/>
</dbReference>
<dbReference type="InterPro" id="IPR000214">
    <property type="entry name" value="Znf_DNA_glyclase/AP_lyase"/>
</dbReference>
<dbReference type="GO" id="GO:0140078">
    <property type="term" value="F:class I DNA-(apurinic or apyrimidinic site) endonuclease activity"/>
    <property type="evidence" value="ECO:0007669"/>
    <property type="project" value="UniProtKB-EC"/>
</dbReference>
<dbReference type="GO" id="GO:0008270">
    <property type="term" value="F:zinc ion binding"/>
    <property type="evidence" value="ECO:0007669"/>
    <property type="project" value="UniProtKB-UniRule"/>
</dbReference>
<dbReference type="SMART" id="SM01232">
    <property type="entry name" value="H2TH"/>
    <property type="match status" value="1"/>
</dbReference>
<dbReference type="EC" id="3.2.2.23" evidence="15"/>
<keyword evidence="5 15" id="KW-0227">DNA damage</keyword>
<dbReference type="PANTHER" id="PTHR22993">
    <property type="entry name" value="FORMAMIDOPYRIMIDINE-DNA GLYCOSYLASE"/>
    <property type="match status" value="1"/>
</dbReference>
<feature type="active site" description="Proton donor; for beta-elimination activity" evidence="15">
    <location>
        <position position="58"/>
    </location>
</feature>
<dbReference type="KEGG" id="saga:M5M_12860"/>
<evidence type="ECO:0000256" key="11">
    <source>
        <dbReference type="ARBA" id="ARBA00023239"/>
    </source>
</evidence>
<dbReference type="Pfam" id="PF06831">
    <property type="entry name" value="H2TH"/>
    <property type="match status" value="1"/>
</dbReference>
<evidence type="ECO:0000256" key="5">
    <source>
        <dbReference type="ARBA" id="ARBA00022763"/>
    </source>
</evidence>
<accession>K4KKR5</accession>
<dbReference type="STRING" id="1117647.M5M_12860"/>
<dbReference type="RefSeq" id="WP_015047888.1">
    <property type="nucleotide sequence ID" value="NC_018868.3"/>
</dbReference>
<comment type="subunit">
    <text evidence="3 15">Monomer.</text>
</comment>
<keyword evidence="6 15" id="KW-0863">Zinc-finger</keyword>
<dbReference type="OrthoDB" id="9800855at2"/>
<dbReference type="InterPro" id="IPR020629">
    <property type="entry name" value="FPG_Glyclase"/>
</dbReference>
<feature type="active site" description="Schiff-base intermediate with DNA" evidence="15">
    <location>
        <position position="2"/>
    </location>
</feature>
<keyword evidence="13 15" id="KW-0326">Glycosidase</keyword>
<feature type="active site" description="Proton donor; for delta-elimination activity" evidence="15">
    <location>
        <position position="261"/>
    </location>
</feature>